<gene>
    <name evidence="2" type="ORF">DU47_20195</name>
    <name evidence="3" type="ORF">DU80_02140</name>
</gene>
<comment type="caution">
    <text evidence="3">The sequence shown here is derived from an EMBL/GenBank/DDBJ whole genome shotgun (WGS) entry which is preliminary data.</text>
</comment>
<dbReference type="Proteomes" id="UP000034152">
    <property type="component" value="Unassembled WGS sequence"/>
</dbReference>
<keyword evidence="1" id="KW-0175">Coiled coil</keyword>
<accession>A0A0F8R2B1</accession>
<reference evidence="4 5" key="1">
    <citation type="journal article" date="2015" name="ISME J.">
        <title>Genomic and phenotypic differentiation among Methanosarcina mazei populations from Columbia River sediment.</title>
        <authorList>
            <person name="Youngblut N.D."/>
            <person name="Wirth J.S."/>
            <person name="Henriksen J.R."/>
            <person name="Smith M."/>
            <person name="Simon H."/>
            <person name="Metcalf W.W."/>
            <person name="Whitaker R.J."/>
        </authorList>
    </citation>
    <scope>NUCLEOTIDE SEQUENCE [LARGE SCALE GENOMIC DNA]</scope>
    <source>
        <strain evidence="3 4">1.H.M.2.1</strain>
        <strain evidence="2 5">2.F.A.2.4</strain>
    </source>
</reference>
<name>A0A0F8R2B1_METMZ</name>
<keyword evidence="5" id="KW-1185">Reference proteome</keyword>
<dbReference type="Proteomes" id="UP000034578">
    <property type="component" value="Unassembled WGS sequence"/>
</dbReference>
<feature type="coiled-coil region" evidence="1">
    <location>
        <begin position="632"/>
        <end position="666"/>
    </location>
</feature>
<evidence type="ECO:0000313" key="3">
    <source>
        <dbReference type="EMBL" id="KKH81582.1"/>
    </source>
</evidence>
<proteinExistence type="predicted"/>
<organism evidence="3 4">
    <name type="scientific">Methanosarcina mazei</name>
    <name type="common">Methanosarcina frisia</name>
    <dbReference type="NCBI Taxonomy" id="2209"/>
    <lineage>
        <taxon>Archaea</taxon>
        <taxon>Methanobacteriati</taxon>
        <taxon>Methanobacteriota</taxon>
        <taxon>Stenosarchaea group</taxon>
        <taxon>Methanomicrobia</taxon>
        <taxon>Methanosarcinales</taxon>
        <taxon>Methanosarcinaceae</taxon>
        <taxon>Methanosarcina</taxon>
    </lineage>
</organism>
<dbReference type="AlphaFoldDB" id="A0A0F8R2B1"/>
<evidence type="ECO:0000256" key="1">
    <source>
        <dbReference type="SAM" id="Coils"/>
    </source>
</evidence>
<dbReference type="PATRIC" id="fig|2209.56.peg.461"/>
<evidence type="ECO:0000313" key="4">
    <source>
        <dbReference type="Proteomes" id="UP000034152"/>
    </source>
</evidence>
<evidence type="ECO:0000313" key="2">
    <source>
        <dbReference type="EMBL" id="KKF99690.1"/>
    </source>
</evidence>
<sequence length="666" mass="77898">MCNLKREDGSEKIDEPAFYCCAQNFIDRIGCMSEIECSATKDENYEKKRNLKAKPVIANYFPGTSPLPLFFIERNNLNKEEFSLLKRHWKMFRKNFPVAGILYSNGRPFIFCAKVTDFMNENDFEFLYENIHKSFLYFADKHSLALLQTGQCVMTLCFGFRDAESLETAKKFVEHNGHDMHLFKRTFVETWLIDLNSLEIIQGTGILRKAGQTITENADELLKKNRASNLNGASLSPDALTKPSSFIQYVREFDSRIREGKVRVPECWVERFRPECINLKILSCKKQIQKIETKKEEYERKTGQAVLSRYKNSRYKEDISRQGFSEDRFSKEGSPKESFPIENFSKENSFIDSLSFDGFDKEIEFVLKKQKYLDSIEENISLIKKMRFEWEESLTRVRELHGEFKILDREYKNSCYQLTKTLFEQEMEAVKNDPDLKRIFADMLQTLSEINNRNRKISELQNKKTGFADRVKTETKIIYLKGLNQVDDWNKDKRWVEMGEKVVNSSSSAAHLSSSGKIIKTIEKIKNEKEILNDKHFKEIKVQSRIKENIKSMSDKNEINMSCRSEHSYPWLELEKELTEKALMSKQELSTLFLSLGKSFRKISQKYFSSDLQISDLQISNLQISDLPISDLQTLDNEIRACESQIMELENEIDGLKAELRKLTYV</sequence>
<protein>
    <submittedName>
        <fullName evidence="3">Uncharacterized protein</fullName>
    </submittedName>
</protein>
<dbReference type="EMBL" id="JJOS01000113">
    <property type="protein sequence ID" value="KKF99690.1"/>
    <property type="molecule type" value="Genomic_DNA"/>
</dbReference>
<evidence type="ECO:0000313" key="5">
    <source>
        <dbReference type="Proteomes" id="UP000034578"/>
    </source>
</evidence>
<dbReference type="EMBL" id="JJQU01000209">
    <property type="protein sequence ID" value="KKH81582.1"/>
    <property type="molecule type" value="Genomic_DNA"/>
</dbReference>